<keyword evidence="1" id="KW-1133">Transmembrane helix</keyword>
<dbReference type="Proteomes" id="UP000276215">
    <property type="component" value="Unassembled WGS sequence"/>
</dbReference>
<name>A0A3N4JU14_9PEZI</name>
<evidence type="ECO:0000313" key="3">
    <source>
        <dbReference type="Proteomes" id="UP000276215"/>
    </source>
</evidence>
<keyword evidence="1" id="KW-0812">Transmembrane</keyword>
<sequence length="145" mass="16860">MKIALSCACLVLVLYTCVPTLVMLHFNILLAPSEEEEEYLSTLHPTSQFLEQDVQHHYFCFPFTIEETLLQASRLNWKRITLERMIVVKGEGKKFSPRPSPFPPRFRRWVSCQAVFFFNGLFVFFVCVVYREAGCLSSATSIRLR</sequence>
<evidence type="ECO:0000313" key="2">
    <source>
        <dbReference type="EMBL" id="RPB01853.1"/>
    </source>
</evidence>
<organism evidence="2 3">
    <name type="scientific">Choiromyces venosus 120613-1</name>
    <dbReference type="NCBI Taxonomy" id="1336337"/>
    <lineage>
        <taxon>Eukaryota</taxon>
        <taxon>Fungi</taxon>
        <taxon>Dikarya</taxon>
        <taxon>Ascomycota</taxon>
        <taxon>Pezizomycotina</taxon>
        <taxon>Pezizomycetes</taxon>
        <taxon>Pezizales</taxon>
        <taxon>Tuberaceae</taxon>
        <taxon>Choiromyces</taxon>
    </lineage>
</organism>
<dbReference type="EMBL" id="ML120371">
    <property type="protein sequence ID" value="RPB01853.1"/>
    <property type="molecule type" value="Genomic_DNA"/>
</dbReference>
<feature type="transmembrane region" description="Helical" evidence="1">
    <location>
        <begin position="108"/>
        <end position="130"/>
    </location>
</feature>
<protein>
    <submittedName>
        <fullName evidence="2">Uncharacterized protein</fullName>
    </submittedName>
</protein>
<dbReference type="AlphaFoldDB" id="A0A3N4JU14"/>
<gene>
    <name evidence="2" type="ORF">L873DRAFT_609726</name>
</gene>
<keyword evidence="3" id="KW-1185">Reference proteome</keyword>
<keyword evidence="1" id="KW-0472">Membrane</keyword>
<evidence type="ECO:0000256" key="1">
    <source>
        <dbReference type="SAM" id="Phobius"/>
    </source>
</evidence>
<reference evidence="2 3" key="1">
    <citation type="journal article" date="2018" name="Nat. Ecol. Evol.">
        <title>Pezizomycetes genomes reveal the molecular basis of ectomycorrhizal truffle lifestyle.</title>
        <authorList>
            <person name="Murat C."/>
            <person name="Payen T."/>
            <person name="Noel B."/>
            <person name="Kuo A."/>
            <person name="Morin E."/>
            <person name="Chen J."/>
            <person name="Kohler A."/>
            <person name="Krizsan K."/>
            <person name="Balestrini R."/>
            <person name="Da Silva C."/>
            <person name="Montanini B."/>
            <person name="Hainaut M."/>
            <person name="Levati E."/>
            <person name="Barry K.W."/>
            <person name="Belfiori B."/>
            <person name="Cichocki N."/>
            <person name="Clum A."/>
            <person name="Dockter R.B."/>
            <person name="Fauchery L."/>
            <person name="Guy J."/>
            <person name="Iotti M."/>
            <person name="Le Tacon F."/>
            <person name="Lindquist E.A."/>
            <person name="Lipzen A."/>
            <person name="Malagnac F."/>
            <person name="Mello A."/>
            <person name="Molinier V."/>
            <person name="Miyauchi S."/>
            <person name="Poulain J."/>
            <person name="Riccioni C."/>
            <person name="Rubini A."/>
            <person name="Sitrit Y."/>
            <person name="Splivallo R."/>
            <person name="Traeger S."/>
            <person name="Wang M."/>
            <person name="Zifcakova L."/>
            <person name="Wipf D."/>
            <person name="Zambonelli A."/>
            <person name="Paolocci F."/>
            <person name="Nowrousian M."/>
            <person name="Ottonello S."/>
            <person name="Baldrian P."/>
            <person name="Spatafora J.W."/>
            <person name="Henrissat B."/>
            <person name="Nagy L.G."/>
            <person name="Aury J.M."/>
            <person name="Wincker P."/>
            <person name="Grigoriev I.V."/>
            <person name="Bonfante P."/>
            <person name="Martin F.M."/>
        </authorList>
    </citation>
    <scope>NUCLEOTIDE SEQUENCE [LARGE SCALE GENOMIC DNA]</scope>
    <source>
        <strain evidence="2 3">120613-1</strain>
    </source>
</reference>
<proteinExistence type="predicted"/>
<accession>A0A3N4JU14</accession>